<dbReference type="InterPro" id="IPR004827">
    <property type="entry name" value="bZIP"/>
</dbReference>
<organism evidence="9 10">
    <name type="scientific">Brassica carinata</name>
    <name type="common">Ethiopian mustard</name>
    <name type="synonym">Abyssinian cabbage</name>
    <dbReference type="NCBI Taxonomy" id="52824"/>
    <lineage>
        <taxon>Eukaryota</taxon>
        <taxon>Viridiplantae</taxon>
        <taxon>Streptophyta</taxon>
        <taxon>Embryophyta</taxon>
        <taxon>Tracheophyta</taxon>
        <taxon>Spermatophyta</taxon>
        <taxon>Magnoliopsida</taxon>
        <taxon>eudicotyledons</taxon>
        <taxon>Gunneridae</taxon>
        <taxon>Pentapetalae</taxon>
        <taxon>rosids</taxon>
        <taxon>malvids</taxon>
        <taxon>Brassicales</taxon>
        <taxon>Brassicaceae</taxon>
        <taxon>Brassiceae</taxon>
        <taxon>Brassica</taxon>
    </lineage>
</organism>
<dbReference type="OrthoDB" id="1642657at2759"/>
<sequence>MGSSEIEKTSKENEPKTPPPPPAPVTSQEPSSSSAVSAGMATPDWSGFQAYSPMPPHGYVASSPQPHPYMWGVQHMMPPYGTPPHPYVMYPPGGMYGHPSLPPGSYPYSPYAMASPNGMAEASGNTEGDGKQSEVKEKLPIKRSKGSLGSLNMIIGKNNETVKNSGASANGACSKSAESASDGSSEGSDANSQNDSGSRNNGKDASDSAHGAPRNGSNQPVNQMVPIMPVSATGVPGPPTNLNIGMDYWSGHGNVSTTVPGVVVDGSQSQTWIQDERELKRQRRKQSNRESARRSRLRKQAECDELAQRADVLNGENASLRAEINKLKGQYEELLAENSSLKNRFSGVPSQEGVDLDKNEQEPETSTRQDVLETTHGSYNNPA</sequence>
<keyword evidence="4" id="KW-0238">DNA-binding</keyword>
<dbReference type="FunFam" id="1.20.5.170:FF:000063">
    <property type="entry name" value="G-box binding factor 3"/>
    <property type="match status" value="1"/>
</dbReference>
<feature type="compositionally biased region" description="Polar residues" evidence="7">
    <location>
        <begin position="190"/>
        <end position="200"/>
    </location>
</feature>
<feature type="region of interest" description="Disordered" evidence="7">
    <location>
        <begin position="274"/>
        <end position="298"/>
    </location>
</feature>
<name>A0A8X7VP29_BRACI</name>
<evidence type="ECO:0000256" key="3">
    <source>
        <dbReference type="ARBA" id="ARBA00023015"/>
    </source>
</evidence>
<feature type="compositionally biased region" description="Basic and acidic residues" evidence="7">
    <location>
        <begin position="128"/>
        <end position="140"/>
    </location>
</feature>
<feature type="region of interest" description="Disordered" evidence="7">
    <location>
        <begin position="340"/>
        <end position="383"/>
    </location>
</feature>
<dbReference type="EMBL" id="JAAMPC010000004">
    <property type="protein sequence ID" value="KAG2314876.1"/>
    <property type="molecule type" value="Genomic_DNA"/>
</dbReference>
<evidence type="ECO:0000259" key="8">
    <source>
        <dbReference type="PROSITE" id="PS50217"/>
    </source>
</evidence>
<keyword evidence="5" id="KW-0804">Transcription</keyword>
<dbReference type="SUPFAM" id="SSF57959">
    <property type="entry name" value="Leucine zipper domain"/>
    <property type="match status" value="1"/>
</dbReference>
<comment type="similarity">
    <text evidence="2">Belongs to the bZIP family.</text>
</comment>
<protein>
    <recommendedName>
        <fullName evidence="8">BZIP domain-containing protein</fullName>
    </recommendedName>
</protein>
<evidence type="ECO:0000256" key="1">
    <source>
        <dbReference type="ARBA" id="ARBA00004123"/>
    </source>
</evidence>
<evidence type="ECO:0000256" key="7">
    <source>
        <dbReference type="SAM" id="MobiDB-lite"/>
    </source>
</evidence>
<proteinExistence type="inferred from homology"/>
<evidence type="ECO:0000313" key="9">
    <source>
        <dbReference type="EMBL" id="KAG2314876.1"/>
    </source>
</evidence>
<dbReference type="GO" id="GO:0005634">
    <property type="term" value="C:nucleus"/>
    <property type="evidence" value="ECO:0007669"/>
    <property type="project" value="UniProtKB-SubCell"/>
</dbReference>
<feature type="compositionally biased region" description="Low complexity" evidence="7">
    <location>
        <begin position="25"/>
        <end position="38"/>
    </location>
</feature>
<feature type="compositionally biased region" description="Basic and acidic residues" evidence="7">
    <location>
        <begin position="287"/>
        <end position="298"/>
    </location>
</feature>
<evidence type="ECO:0000256" key="4">
    <source>
        <dbReference type="ARBA" id="ARBA00023125"/>
    </source>
</evidence>
<dbReference type="PROSITE" id="PS00036">
    <property type="entry name" value="BZIP_BASIC"/>
    <property type="match status" value="1"/>
</dbReference>
<keyword evidence="3" id="KW-0805">Transcription regulation</keyword>
<dbReference type="GO" id="GO:0000976">
    <property type="term" value="F:transcription cis-regulatory region binding"/>
    <property type="evidence" value="ECO:0007669"/>
    <property type="project" value="UniProtKB-ARBA"/>
</dbReference>
<dbReference type="SMART" id="SM00338">
    <property type="entry name" value="BRLZ"/>
    <property type="match status" value="1"/>
</dbReference>
<dbReference type="InterPro" id="IPR046347">
    <property type="entry name" value="bZIP_sf"/>
</dbReference>
<reference evidence="9 10" key="1">
    <citation type="submission" date="2020-02" db="EMBL/GenBank/DDBJ databases">
        <authorList>
            <person name="Ma Q."/>
            <person name="Huang Y."/>
            <person name="Song X."/>
            <person name="Pei D."/>
        </authorList>
    </citation>
    <scope>NUCLEOTIDE SEQUENCE [LARGE SCALE GENOMIC DNA]</scope>
    <source>
        <strain evidence="9">Sxm20200214</strain>
        <tissue evidence="9">Leaf</tissue>
    </source>
</reference>
<evidence type="ECO:0000313" key="10">
    <source>
        <dbReference type="Proteomes" id="UP000886595"/>
    </source>
</evidence>
<feature type="region of interest" description="Disordered" evidence="7">
    <location>
        <begin position="119"/>
        <end position="144"/>
    </location>
</feature>
<feature type="region of interest" description="Disordered" evidence="7">
    <location>
        <begin position="161"/>
        <end position="223"/>
    </location>
</feature>
<evidence type="ECO:0000256" key="6">
    <source>
        <dbReference type="ARBA" id="ARBA00023242"/>
    </source>
</evidence>
<dbReference type="PANTHER" id="PTHR45967">
    <property type="entry name" value="G-BOX-BINDING FACTOR 3-RELATED"/>
    <property type="match status" value="1"/>
</dbReference>
<dbReference type="Pfam" id="PF00170">
    <property type="entry name" value="bZIP_1"/>
    <property type="match status" value="1"/>
</dbReference>
<evidence type="ECO:0000256" key="5">
    <source>
        <dbReference type="ARBA" id="ARBA00023163"/>
    </source>
</evidence>
<dbReference type="InterPro" id="IPR012900">
    <property type="entry name" value="MFMR"/>
</dbReference>
<dbReference type="GO" id="GO:0003700">
    <property type="term" value="F:DNA-binding transcription factor activity"/>
    <property type="evidence" value="ECO:0007669"/>
    <property type="project" value="InterPro"/>
</dbReference>
<feature type="domain" description="BZIP" evidence="8">
    <location>
        <begin position="278"/>
        <end position="341"/>
    </location>
</feature>
<evidence type="ECO:0000256" key="2">
    <source>
        <dbReference type="ARBA" id="ARBA00007163"/>
    </source>
</evidence>
<comment type="caution">
    <text evidence="9">The sequence shown here is derived from an EMBL/GenBank/DDBJ whole genome shotgun (WGS) entry which is preliminary data.</text>
</comment>
<dbReference type="Pfam" id="PF07777">
    <property type="entry name" value="MFMR"/>
    <property type="match status" value="1"/>
</dbReference>
<dbReference type="Proteomes" id="UP000886595">
    <property type="component" value="Unassembled WGS sequence"/>
</dbReference>
<dbReference type="CDD" id="cd14702">
    <property type="entry name" value="bZIP_plant_GBF1"/>
    <property type="match status" value="1"/>
</dbReference>
<gene>
    <name evidence="9" type="ORF">Bca52824_017998</name>
</gene>
<feature type="compositionally biased region" description="Basic and acidic residues" evidence="7">
    <location>
        <begin position="1"/>
        <end position="15"/>
    </location>
</feature>
<accession>A0A8X7VP29</accession>
<feature type="compositionally biased region" description="Polar residues" evidence="7">
    <location>
        <begin position="161"/>
        <end position="173"/>
    </location>
</feature>
<dbReference type="InterPro" id="IPR045314">
    <property type="entry name" value="bZIP_plant_GBF1"/>
</dbReference>
<comment type="subcellular location">
    <subcellularLocation>
        <location evidence="1">Nucleus</location>
    </subcellularLocation>
</comment>
<dbReference type="Gene3D" id="1.20.5.170">
    <property type="match status" value="1"/>
</dbReference>
<dbReference type="Pfam" id="PF16596">
    <property type="entry name" value="MFMR_assoc"/>
    <property type="match status" value="1"/>
</dbReference>
<dbReference type="GO" id="GO:0005737">
    <property type="term" value="C:cytoplasm"/>
    <property type="evidence" value="ECO:0007669"/>
    <property type="project" value="UniProtKB-ARBA"/>
</dbReference>
<dbReference type="AlphaFoldDB" id="A0A8X7VP29"/>
<feature type="region of interest" description="Disordered" evidence="7">
    <location>
        <begin position="1"/>
        <end position="52"/>
    </location>
</feature>
<dbReference type="PROSITE" id="PS50217">
    <property type="entry name" value="BZIP"/>
    <property type="match status" value="1"/>
</dbReference>
<dbReference type="PANTHER" id="PTHR45967:SF2">
    <property type="entry name" value="BZIP TRANSCRIPTION FACTOR 68"/>
    <property type="match status" value="1"/>
</dbReference>
<keyword evidence="6" id="KW-0539">Nucleus</keyword>
<dbReference type="InterPro" id="IPR044827">
    <property type="entry name" value="GBF-like"/>
</dbReference>
<feature type="compositionally biased region" description="Basic and acidic residues" evidence="7">
    <location>
        <begin position="355"/>
        <end position="373"/>
    </location>
</feature>
<feature type="compositionally biased region" description="Low complexity" evidence="7">
    <location>
        <begin position="176"/>
        <end position="189"/>
    </location>
</feature>
<keyword evidence="10" id="KW-1185">Reference proteome</keyword>